<keyword evidence="14" id="KW-1185">Reference proteome</keyword>
<dbReference type="InterPro" id="IPR049326">
    <property type="entry name" value="Rhodopsin_dom_fungi"/>
</dbReference>
<dbReference type="InterPro" id="IPR043519">
    <property type="entry name" value="NT_sf"/>
</dbReference>
<dbReference type="GO" id="GO:0003677">
    <property type="term" value="F:DNA binding"/>
    <property type="evidence" value="ECO:0007669"/>
    <property type="project" value="InterPro"/>
</dbReference>
<dbReference type="CDD" id="cd00141">
    <property type="entry name" value="NT_POLXc"/>
    <property type="match status" value="1"/>
</dbReference>
<organism evidence="13 14">
    <name type="scientific">Teratosphaeria destructans</name>
    <dbReference type="NCBI Taxonomy" id="418781"/>
    <lineage>
        <taxon>Eukaryota</taxon>
        <taxon>Fungi</taxon>
        <taxon>Dikarya</taxon>
        <taxon>Ascomycota</taxon>
        <taxon>Pezizomycotina</taxon>
        <taxon>Dothideomycetes</taxon>
        <taxon>Dothideomycetidae</taxon>
        <taxon>Mycosphaerellales</taxon>
        <taxon>Teratosphaeriaceae</taxon>
        <taxon>Teratosphaeria</taxon>
    </lineage>
</organism>
<dbReference type="Pfam" id="PF20684">
    <property type="entry name" value="Fung_rhodopsin"/>
    <property type="match status" value="1"/>
</dbReference>
<dbReference type="Proteomes" id="UP001138500">
    <property type="component" value="Unassembled WGS sequence"/>
</dbReference>
<keyword evidence="10" id="KW-1133">Transmembrane helix</keyword>
<feature type="domain" description="Glycosyl transferase CAP10" evidence="12">
    <location>
        <begin position="1145"/>
        <end position="1392"/>
    </location>
</feature>
<dbReference type="Pfam" id="PF14792">
    <property type="entry name" value="DNA_pol_B_palm"/>
    <property type="match status" value="1"/>
</dbReference>
<evidence type="ECO:0000256" key="9">
    <source>
        <dbReference type="SAM" id="MobiDB-lite"/>
    </source>
</evidence>
<reference evidence="13 14" key="1">
    <citation type="journal article" date="2018" name="IMA Fungus">
        <title>IMA Genome-F 10: Nine draft genome sequences of Claviceps purpurea s.lat., including C. arundinis, C. humidiphila, and C. cf. spartinae, pseudomolecules for the pitch canker pathogen Fusarium circinatum, draft genome of Davidsoniella eucalypti, Grosmannia galeiformis, Quambalaria eucalypti, and Teratosphaeria destructans.</title>
        <authorList>
            <person name="Wingfield B.D."/>
            <person name="Liu M."/>
            <person name="Nguyen H.D."/>
            <person name="Lane F.A."/>
            <person name="Morgan S.W."/>
            <person name="De Vos L."/>
            <person name="Wilken P.M."/>
            <person name="Duong T.A."/>
            <person name="Aylward J."/>
            <person name="Coetzee M.P."/>
            <person name="Dadej K."/>
            <person name="De Beer Z.W."/>
            <person name="Findlay W."/>
            <person name="Havenga M."/>
            <person name="Kolarik M."/>
            <person name="Menzies J.G."/>
            <person name="Naidoo K."/>
            <person name="Pochopski O."/>
            <person name="Shoukouhi P."/>
            <person name="Santana Q.C."/>
            <person name="Seifert K.A."/>
            <person name="Soal N."/>
            <person name="Steenkamp E.T."/>
            <person name="Tatham C.T."/>
            <person name="van der Nest M.A."/>
            <person name="Wingfield M.J."/>
        </authorList>
    </citation>
    <scope>NUCLEOTIDE SEQUENCE [LARGE SCALE GENOMIC DNA]</scope>
    <source>
        <strain evidence="13">CMW44962</strain>
    </source>
</reference>
<dbReference type="EC" id="2.7.7.7" evidence="2"/>
<gene>
    <name evidence="13" type="ORF">Tdes44962_MAKER04603</name>
</gene>
<feature type="region of interest" description="Disordered" evidence="9">
    <location>
        <begin position="100"/>
        <end position="170"/>
    </location>
</feature>
<dbReference type="Gene3D" id="1.10.150.110">
    <property type="entry name" value="DNA polymerase beta, N-terminal domain-like"/>
    <property type="match status" value="1"/>
</dbReference>
<dbReference type="InterPro" id="IPR006598">
    <property type="entry name" value="CAP10"/>
</dbReference>
<keyword evidence="4" id="KW-0548">Nucleotidyltransferase</keyword>
<dbReference type="GO" id="GO:0005634">
    <property type="term" value="C:nucleus"/>
    <property type="evidence" value="ECO:0007669"/>
    <property type="project" value="TreeGrafter"/>
</dbReference>
<feature type="transmembrane region" description="Helical" evidence="10">
    <location>
        <begin position="842"/>
        <end position="865"/>
    </location>
</feature>
<evidence type="ECO:0000256" key="3">
    <source>
        <dbReference type="ARBA" id="ARBA00022679"/>
    </source>
</evidence>
<dbReference type="InterPro" id="IPR022312">
    <property type="entry name" value="DNA_pol_X"/>
</dbReference>
<sequence length="1444" mass="162641">MSQASTVVSDGEAPSSQTLQESRTVHAKGKLDLSHLPPMFVSATHIETEDLHELEEELAEAGANLTYDVSEAKIILTKVEKPRRIAFDLRAKGMWTEEVRASPERSKRQEGLTEPAAKRRRFNRSNEVAEEAGKTHKEAIVIDDEITEDEDEADARQKPQSKLDHSSKSARAPWLDYGASLQDDTITAIKVAWFQDSRKAGEILPTDLYTIHRCRRVDRPEASSAKSRLVQAATPTTTKNKAGSPASSMPHKFNDVLERAKEDAENSTRSQDRFGKRGFGRHQPATKDAPWAAGQGSNTKYAHLLQQTTTEHDSGHSSDLPEMPEWVKRGIKYACQRCTPLKSPNDKFIDLLKKIRLARTLTNDEIGVRAYSTSIASLAAYPFRLSSPREILALPGCDAKIANLYVELANTGKIQLVEDLENDEEMKILRLFYEIWGVGATTAREFYFDRGWKDLDDIVEFGWATLSRVQQIGVKYYDEFLDPIPRAEVEEIGQIIYRHAVQVRDDGVQTILVGGYRRGKAACGDVDIIVSHPDESQTLNIINDVIASLEDEGWITHTLLLSLNNSKRNQETLPYRSREGPSGSHGGFDTLDKALVVWQDPHWPDKEAELAANPKAKNKNIHRRVDIIIAPWRTAGCAVVGWSGGTTFERDLRRYAKNLKGWKFDSSGVRDRAKGEVLDLEGFYEYNGEIGNGRAKTLEEAEKRVFEGFGLEYREPWESLRTKVTCKCDMFTMTNMDFVDDAVYRLSPCQIEQVEVGSRMELLAWYTYSGIIWGLKGIVLCTFQRFRLTTNRERLFKVAVASAAVTCITMILTISFGCLPFKQNWQVAPPPPRRCSFRMHDVYVSTVLNITTDLIILAILIPALWAMKVSIWKRTALIFLMGSGSFVMMAALLRVVFVLFRSTSVNLNKWCQRETTVGIIAVSAPVLWCHLRPICRRKRDRRPTPSPPADLKNVFFEAPPPYTRCDILPSVKLTGVGFKSDQASTVIVDEGGSEKSGLAHMDLKRVAVSTQKATAASTRPWEAGRPGSSPGHGSGTGTGGSLGSAGFDYKRDGKQYGLTDEQCSAAFPELYKEINRAVAYRERVGKIAAEEVEVSWRGDGMVRAMIFKNQLYIIEAHGVWDHNHRPRALATLHALNRAITASSERLPNIEFSFSTHDSALLDLGENRTTWSYSRLSNDKFNQESLWLMPDFGNWGWPDVGLRSYTELQNALDADEFEFREKVPQLVWRGSTAVGSKDVRAGLLEHTHDQKWSNVQTLDWSNKTDIDSKLLTMEDHCGYMFTAQTEGNTYSGRLKYLLNCNSVLIAHELNWVEHFHHLLKSSGSSQNYVKVKRDFSDLSNKMKGLLDPINIAATEAIATNARRTFREQYLTPAAEACYWRALIRGWSSVQGFEVQPYERNTLHDDWQGGRRSTKRVRGTPFESYAIMEEVDWALPAKGRKICIDE</sequence>
<comment type="catalytic activity">
    <reaction evidence="8">
        <text>DNA(n) + a 2'-deoxyribonucleoside 5'-triphosphate = DNA(n+1) + diphosphate</text>
        <dbReference type="Rhea" id="RHEA:22508"/>
        <dbReference type="Rhea" id="RHEA-COMP:17339"/>
        <dbReference type="Rhea" id="RHEA-COMP:17340"/>
        <dbReference type="ChEBI" id="CHEBI:33019"/>
        <dbReference type="ChEBI" id="CHEBI:61560"/>
        <dbReference type="ChEBI" id="CHEBI:173112"/>
        <dbReference type="EC" id="2.7.7.7"/>
    </reaction>
</comment>
<dbReference type="SUPFAM" id="SSF81301">
    <property type="entry name" value="Nucleotidyltransferase"/>
    <property type="match status" value="1"/>
</dbReference>
<dbReference type="PRINTS" id="PR00869">
    <property type="entry name" value="DNAPOLX"/>
</dbReference>
<dbReference type="InterPro" id="IPR002054">
    <property type="entry name" value="DNA-dir_DNA_pol_X"/>
</dbReference>
<dbReference type="PANTHER" id="PTHR11276">
    <property type="entry name" value="DNA POLYMERASE TYPE-X FAMILY MEMBER"/>
    <property type="match status" value="1"/>
</dbReference>
<dbReference type="EMBL" id="RIBY02002189">
    <property type="protein sequence ID" value="KAH9823641.1"/>
    <property type="molecule type" value="Genomic_DNA"/>
</dbReference>
<feature type="compositionally biased region" description="Basic and acidic residues" evidence="9">
    <location>
        <begin position="154"/>
        <end position="167"/>
    </location>
</feature>
<feature type="compositionally biased region" description="Basic and acidic residues" evidence="9">
    <location>
        <begin position="252"/>
        <end position="275"/>
    </location>
</feature>
<evidence type="ECO:0000256" key="2">
    <source>
        <dbReference type="ARBA" id="ARBA00012417"/>
    </source>
</evidence>
<dbReference type="SUPFAM" id="SSF47802">
    <property type="entry name" value="DNA polymerase beta, N-terminal domain-like"/>
    <property type="match status" value="1"/>
</dbReference>
<evidence type="ECO:0000256" key="10">
    <source>
        <dbReference type="SAM" id="Phobius"/>
    </source>
</evidence>
<dbReference type="Gene3D" id="3.30.210.10">
    <property type="entry name" value="DNA polymerase, thumb domain"/>
    <property type="match status" value="1"/>
</dbReference>
<comment type="similarity">
    <text evidence="1">Belongs to the DNA polymerase type-X family.</text>
</comment>
<dbReference type="FunFam" id="1.10.150.110:FF:000005">
    <property type="entry name" value="DNA polymerase POL4"/>
    <property type="match status" value="1"/>
</dbReference>
<dbReference type="InterPro" id="IPR002008">
    <property type="entry name" value="DNA_pol_X_beta-like"/>
</dbReference>
<feature type="transmembrane region" description="Helical" evidence="10">
    <location>
        <begin position="795"/>
        <end position="822"/>
    </location>
</feature>
<accession>A0A9W7SLZ2</accession>
<dbReference type="PANTHER" id="PTHR11276:SF29">
    <property type="entry name" value="DNA POLYMERASE TYPE-X FAMILY PROTEIN POL4"/>
    <property type="match status" value="1"/>
</dbReference>
<feature type="region of interest" description="Disordered" evidence="9">
    <location>
        <begin position="219"/>
        <end position="294"/>
    </location>
</feature>
<keyword evidence="7" id="KW-0234">DNA repair</keyword>
<dbReference type="SMART" id="SM00483">
    <property type="entry name" value="POLXc"/>
    <property type="match status" value="1"/>
</dbReference>
<dbReference type="GO" id="GO:0006303">
    <property type="term" value="P:double-strand break repair via nonhomologous end joining"/>
    <property type="evidence" value="ECO:0007669"/>
    <property type="project" value="TreeGrafter"/>
</dbReference>
<evidence type="ECO:0000256" key="8">
    <source>
        <dbReference type="ARBA" id="ARBA00049244"/>
    </source>
</evidence>
<evidence type="ECO:0000256" key="6">
    <source>
        <dbReference type="ARBA" id="ARBA00022932"/>
    </source>
</evidence>
<keyword evidence="3" id="KW-0808">Transferase</keyword>
<comment type="caution">
    <text evidence="13">The sequence shown here is derived from an EMBL/GenBank/DDBJ whole genome shotgun (WGS) entry which is preliminary data.</text>
</comment>
<dbReference type="Gene3D" id="1.10.150.20">
    <property type="entry name" value="5' to 3' exonuclease, C-terminal subdomain"/>
    <property type="match status" value="1"/>
</dbReference>
<dbReference type="Pfam" id="PF14716">
    <property type="entry name" value="HHH_8"/>
    <property type="match status" value="1"/>
</dbReference>
<evidence type="ECO:0000259" key="12">
    <source>
        <dbReference type="SMART" id="SM00672"/>
    </source>
</evidence>
<dbReference type="Pfam" id="PF14791">
    <property type="entry name" value="DNA_pol_B_thumb"/>
    <property type="match status" value="1"/>
</dbReference>
<keyword evidence="6" id="KW-0239">DNA-directed DNA polymerase</keyword>
<dbReference type="InterPro" id="IPR037160">
    <property type="entry name" value="DNA_Pol_thumb_sf"/>
</dbReference>
<dbReference type="FunFam" id="3.30.210.10:FF:000005">
    <property type="entry name" value="DNA polymerase IV"/>
    <property type="match status" value="1"/>
</dbReference>
<feature type="transmembrane region" description="Helical" evidence="10">
    <location>
        <begin position="877"/>
        <end position="897"/>
    </location>
</feature>
<feature type="transmembrane region" description="Helical" evidence="10">
    <location>
        <begin position="763"/>
        <end position="783"/>
    </location>
</feature>
<name>A0A9W7SLZ2_9PEZI</name>
<feature type="compositionally biased region" description="Basic and acidic residues" evidence="9">
    <location>
        <begin position="100"/>
        <end position="111"/>
    </location>
</feature>
<feature type="compositionally biased region" description="Polar residues" evidence="9">
    <location>
        <begin position="233"/>
        <end position="247"/>
    </location>
</feature>
<dbReference type="InterPro" id="IPR028207">
    <property type="entry name" value="DNA_pol_B_palm_palm"/>
</dbReference>
<evidence type="ECO:0000256" key="7">
    <source>
        <dbReference type="ARBA" id="ARBA00023204"/>
    </source>
</evidence>
<dbReference type="Pfam" id="PF10391">
    <property type="entry name" value="DNA_pol_lambd_f"/>
    <property type="match status" value="1"/>
</dbReference>
<dbReference type="InterPro" id="IPR018944">
    <property type="entry name" value="DNA_pol_lambd_fingers_domain"/>
</dbReference>
<evidence type="ECO:0000256" key="5">
    <source>
        <dbReference type="ARBA" id="ARBA00022763"/>
    </source>
</evidence>
<dbReference type="PROSITE" id="PS00522">
    <property type="entry name" value="DNA_POLYMERASE_X"/>
    <property type="match status" value="1"/>
</dbReference>
<evidence type="ECO:0000256" key="4">
    <source>
        <dbReference type="ARBA" id="ARBA00022695"/>
    </source>
</evidence>
<feature type="region of interest" description="Disordered" evidence="9">
    <location>
        <begin position="1"/>
        <end position="32"/>
    </location>
</feature>
<keyword evidence="10" id="KW-0812">Transmembrane</keyword>
<feature type="compositionally biased region" description="Basic and acidic residues" evidence="9">
    <location>
        <begin position="131"/>
        <end position="140"/>
    </location>
</feature>
<proteinExistence type="inferred from homology"/>
<feature type="compositionally biased region" description="Polar residues" evidence="9">
    <location>
        <begin position="1"/>
        <end position="22"/>
    </location>
</feature>
<feature type="compositionally biased region" description="Gly residues" evidence="9">
    <location>
        <begin position="1030"/>
        <end position="1043"/>
    </location>
</feature>
<dbReference type="SMART" id="SM00672">
    <property type="entry name" value="CAP10"/>
    <property type="match status" value="1"/>
</dbReference>
<feature type="compositionally biased region" description="Acidic residues" evidence="9">
    <location>
        <begin position="141"/>
        <end position="153"/>
    </location>
</feature>
<dbReference type="InterPro" id="IPR010996">
    <property type="entry name" value="HHH_MUS81"/>
</dbReference>
<evidence type="ECO:0000256" key="1">
    <source>
        <dbReference type="ARBA" id="ARBA00008323"/>
    </source>
</evidence>
<evidence type="ECO:0000313" key="13">
    <source>
        <dbReference type="EMBL" id="KAH9823641.1"/>
    </source>
</evidence>
<dbReference type="PRINTS" id="PR00870">
    <property type="entry name" value="DNAPOLXBETA"/>
</dbReference>
<dbReference type="Gene3D" id="3.30.460.10">
    <property type="entry name" value="Beta Polymerase, domain 2"/>
    <property type="match status" value="1"/>
</dbReference>
<dbReference type="SUPFAM" id="SSF81585">
    <property type="entry name" value="PsbU/PolX domain-like"/>
    <property type="match status" value="1"/>
</dbReference>
<dbReference type="InterPro" id="IPR029398">
    <property type="entry name" value="PolB_thumb"/>
</dbReference>
<dbReference type="Pfam" id="PF05686">
    <property type="entry name" value="Glyco_transf_90"/>
    <property type="match status" value="1"/>
</dbReference>
<dbReference type="InterPro" id="IPR027421">
    <property type="entry name" value="DNA_pol_lamdba_lyase_dom_sf"/>
</dbReference>
<evidence type="ECO:0000313" key="14">
    <source>
        <dbReference type="Proteomes" id="UP001138500"/>
    </source>
</evidence>
<keyword evidence="10" id="KW-0472">Membrane</keyword>
<dbReference type="InterPro" id="IPR019843">
    <property type="entry name" value="DNA_pol-X_BS"/>
</dbReference>
<protein>
    <recommendedName>
        <fullName evidence="2">DNA-directed DNA polymerase</fullName>
        <ecNumber evidence="2">2.7.7.7</ecNumber>
    </recommendedName>
</protein>
<dbReference type="GO" id="GO:0003887">
    <property type="term" value="F:DNA-directed DNA polymerase activity"/>
    <property type="evidence" value="ECO:0007669"/>
    <property type="project" value="UniProtKB-KW"/>
</dbReference>
<feature type="region of interest" description="Disordered" evidence="9">
    <location>
        <begin position="1012"/>
        <end position="1044"/>
    </location>
</feature>
<feature type="domain" description="DNA-directed DNA polymerase X" evidence="11">
    <location>
        <begin position="343"/>
        <end position="722"/>
    </location>
</feature>
<keyword evidence="5" id="KW-0227">DNA damage</keyword>
<evidence type="ECO:0000259" key="11">
    <source>
        <dbReference type="SMART" id="SM00483"/>
    </source>
</evidence>
<reference evidence="13 14" key="2">
    <citation type="journal article" date="2021" name="Curr. Genet.">
        <title>Genetic response to nitrogen starvation in the aggressive Eucalyptus foliar pathogen Teratosphaeria destructans.</title>
        <authorList>
            <person name="Havenga M."/>
            <person name="Wingfield B.D."/>
            <person name="Wingfield M.J."/>
            <person name="Dreyer L.L."/>
            <person name="Roets F."/>
            <person name="Aylward J."/>
        </authorList>
    </citation>
    <scope>NUCLEOTIDE SEQUENCE [LARGE SCALE GENOMIC DNA]</scope>
    <source>
        <strain evidence="13">CMW44962</strain>
    </source>
</reference>
<dbReference type="OrthoDB" id="205514at2759"/>